<dbReference type="EMBL" id="JAIQCJ010001647">
    <property type="protein sequence ID" value="KAJ8788086.1"/>
    <property type="molecule type" value="Genomic_DNA"/>
</dbReference>
<dbReference type="AlphaFoldDB" id="A0AB34H8N0"/>
<feature type="region of interest" description="Disordered" evidence="1">
    <location>
        <begin position="18"/>
        <end position="38"/>
    </location>
</feature>
<name>A0AB34H8N0_ESCRO</name>
<protein>
    <submittedName>
        <fullName evidence="2">Uncharacterized protein</fullName>
    </submittedName>
</protein>
<gene>
    <name evidence="2" type="ORF">J1605_005385</name>
</gene>
<evidence type="ECO:0000313" key="2">
    <source>
        <dbReference type="EMBL" id="KAJ8788086.1"/>
    </source>
</evidence>
<evidence type="ECO:0000256" key="1">
    <source>
        <dbReference type="SAM" id="MobiDB-lite"/>
    </source>
</evidence>
<evidence type="ECO:0000313" key="3">
    <source>
        <dbReference type="Proteomes" id="UP001159641"/>
    </source>
</evidence>
<organism evidence="2 3">
    <name type="scientific">Eschrichtius robustus</name>
    <name type="common">California gray whale</name>
    <name type="synonym">Eschrichtius gibbosus</name>
    <dbReference type="NCBI Taxonomy" id="9764"/>
    <lineage>
        <taxon>Eukaryota</taxon>
        <taxon>Metazoa</taxon>
        <taxon>Chordata</taxon>
        <taxon>Craniata</taxon>
        <taxon>Vertebrata</taxon>
        <taxon>Euteleostomi</taxon>
        <taxon>Mammalia</taxon>
        <taxon>Eutheria</taxon>
        <taxon>Laurasiatheria</taxon>
        <taxon>Artiodactyla</taxon>
        <taxon>Whippomorpha</taxon>
        <taxon>Cetacea</taxon>
        <taxon>Mysticeti</taxon>
        <taxon>Eschrichtiidae</taxon>
        <taxon>Eschrichtius</taxon>
    </lineage>
</organism>
<proteinExistence type="predicted"/>
<dbReference type="Proteomes" id="UP001159641">
    <property type="component" value="Unassembled WGS sequence"/>
</dbReference>
<reference evidence="2 3" key="1">
    <citation type="submission" date="2022-11" db="EMBL/GenBank/DDBJ databases">
        <title>Whole genome sequence of Eschrichtius robustus ER-17-0199.</title>
        <authorList>
            <person name="Bruniche-Olsen A."/>
            <person name="Black A.N."/>
            <person name="Fields C.J."/>
            <person name="Walden K."/>
            <person name="Dewoody J.A."/>
        </authorList>
    </citation>
    <scope>NUCLEOTIDE SEQUENCE [LARGE SCALE GENOMIC DNA]</scope>
    <source>
        <strain evidence="2">ER-17-0199</strain>
        <tissue evidence="2">Blubber</tissue>
    </source>
</reference>
<accession>A0AB34H8N0</accession>
<sequence>MNRRIFRGFPGGAVVENLPANAGDTGSSPGLGRSHMPRSSWAREPQLLSLRVWSLCSSTGEAAIHTVFKIILCGASLVARWLGVHLAMQGTRVQALVREDPTCCGATKPMRHNY</sequence>
<keyword evidence="3" id="KW-1185">Reference proteome</keyword>
<comment type="caution">
    <text evidence="2">The sequence shown here is derived from an EMBL/GenBank/DDBJ whole genome shotgun (WGS) entry which is preliminary data.</text>
</comment>